<evidence type="ECO:0000256" key="1">
    <source>
        <dbReference type="SAM" id="MobiDB-lite"/>
    </source>
</evidence>
<feature type="compositionally biased region" description="Acidic residues" evidence="1">
    <location>
        <begin position="22"/>
        <end position="34"/>
    </location>
</feature>
<evidence type="ECO:0000313" key="2">
    <source>
        <dbReference type="EMBL" id="CAG5107544.1"/>
    </source>
</evidence>
<proteinExistence type="predicted"/>
<keyword evidence="3" id="KW-1185">Reference proteome</keyword>
<reference evidence="2 3" key="1">
    <citation type="submission" date="2021-04" db="EMBL/GenBank/DDBJ databases">
        <authorList>
            <person name="Bliznina A."/>
        </authorList>
    </citation>
    <scope>NUCLEOTIDE SEQUENCE [LARGE SCALE GENOMIC DNA]</scope>
</reference>
<evidence type="ECO:0000313" key="3">
    <source>
        <dbReference type="Proteomes" id="UP001158576"/>
    </source>
</evidence>
<feature type="region of interest" description="Disordered" evidence="1">
    <location>
        <begin position="1"/>
        <end position="40"/>
    </location>
</feature>
<sequence length="225" mass="26232">MGRKSRKKSEVTVAESSSSESLTDDSDPESIEEKEDVKEKFPTLEDFLNRRPKIYQPVDKNDAGARVGQTSELLYDALEDYSVFMHYSLALKRRMRTGIDEIDLGTKKIMRTANIPGGEQASFDNQIKWLTERAQKRRNEMAEMLAKVKKEAALMKDAKIKILKFPKMDEEVELLFKWNKQRVPNIRDDLPQVLKELAKLKKLEQKLHRKLEEEMDELKPRCSLM</sequence>
<name>A0ABN7SUJ0_OIKDI</name>
<gene>
    <name evidence="2" type="ORF">OKIOD_LOCUS12143</name>
</gene>
<organism evidence="2 3">
    <name type="scientific">Oikopleura dioica</name>
    <name type="common">Tunicate</name>
    <dbReference type="NCBI Taxonomy" id="34765"/>
    <lineage>
        <taxon>Eukaryota</taxon>
        <taxon>Metazoa</taxon>
        <taxon>Chordata</taxon>
        <taxon>Tunicata</taxon>
        <taxon>Appendicularia</taxon>
        <taxon>Copelata</taxon>
        <taxon>Oikopleuridae</taxon>
        <taxon>Oikopleura</taxon>
    </lineage>
</organism>
<protein>
    <submittedName>
        <fullName evidence="2">Oidioi.mRNA.OKI2018_I69.chr1.g3378.t1.cds</fullName>
    </submittedName>
</protein>
<dbReference type="Proteomes" id="UP001158576">
    <property type="component" value="Chromosome 1"/>
</dbReference>
<accession>A0ABN7SUJ0</accession>
<dbReference type="EMBL" id="OU015566">
    <property type="protein sequence ID" value="CAG5107544.1"/>
    <property type="molecule type" value="Genomic_DNA"/>
</dbReference>